<accession>W9QTP7</accession>
<evidence type="ECO:0000313" key="2">
    <source>
        <dbReference type="Proteomes" id="UP000030645"/>
    </source>
</evidence>
<protein>
    <submittedName>
        <fullName evidence="1">Uncharacterized protein</fullName>
    </submittedName>
</protein>
<dbReference type="AlphaFoldDB" id="W9QTP7"/>
<dbReference type="EMBL" id="KE344157">
    <property type="protein sequence ID" value="EXB54151.1"/>
    <property type="molecule type" value="Genomic_DNA"/>
</dbReference>
<proteinExistence type="predicted"/>
<keyword evidence="2" id="KW-1185">Reference proteome</keyword>
<sequence>MYKNQREHAIDSLQLLPSYPQKAADASPLYQIAETEAKNGFFGLSTRCIPEATTKKIRMGLMHTSTTTISSYNHENKITTCNRLMRNIHHASNLMTSIHHVYILM</sequence>
<name>W9QTP7_9ROSA</name>
<organism evidence="1 2">
    <name type="scientific">Morus notabilis</name>
    <dbReference type="NCBI Taxonomy" id="981085"/>
    <lineage>
        <taxon>Eukaryota</taxon>
        <taxon>Viridiplantae</taxon>
        <taxon>Streptophyta</taxon>
        <taxon>Embryophyta</taxon>
        <taxon>Tracheophyta</taxon>
        <taxon>Spermatophyta</taxon>
        <taxon>Magnoliopsida</taxon>
        <taxon>eudicotyledons</taxon>
        <taxon>Gunneridae</taxon>
        <taxon>Pentapetalae</taxon>
        <taxon>rosids</taxon>
        <taxon>fabids</taxon>
        <taxon>Rosales</taxon>
        <taxon>Moraceae</taxon>
        <taxon>Moreae</taxon>
        <taxon>Morus</taxon>
    </lineage>
</organism>
<gene>
    <name evidence="1" type="ORF">L484_001875</name>
</gene>
<reference evidence="2" key="1">
    <citation type="submission" date="2013-01" db="EMBL/GenBank/DDBJ databases">
        <title>Draft Genome Sequence of a Mulberry Tree, Morus notabilis C.K. Schneid.</title>
        <authorList>
            <person name="He N."/>
            <person name="Zhao S."/>
        </authorList>
    </citation>
    <scope>NUCLEOTIDE SEQUENCE</scope>
</reference>
<dbReference type="Proteomes" id="UP000030645">
    <property type="component" value="Unassembled WGS sequence"/>
</dbReference>
<evidence type="ECO:0000313" key="1">
    <source>
        <dbReference type="EMBL" id="EXB54151.1"/>
    </source>
</evidence>